<organism evidence="1">
    <name type="scientific">viral metagenome</name>
    <dbReference type="NCBI Taxonomy" id="1070528"/>
    <lineage>
        <taxon>unclassified sequences</taxon>
        <taxon>metagenomes</taxon>
        <taxon>organismal metagenomes</taxon>
    </lineage>
</organism>
<gene>
    <name evidence="1" type="ORF">MM171A01633_0006</name>
</gene>
<evidence type="ECO:0000313" key="1">
    <source>
        <dbReference type="EMBL" id="QJA98693.1"/>
    </source>
</evidence>
<dbReference type="EMBL" id="MT143601">
    <property type="protein sequence ID" value="QJA98693.1"/>
    <property type="molecule type" value="Genomic_DNA"/>
</dbReference>
<name>A0A6M3LV74_9ZZZZ</name>
<reference evidence="1" key="1">
    <citation type="submission" date="2020-03" db="EMBL/GenBank/DDBJ databases">
        <title>The deep terrestrial virosphere.</title>
        <authorList>
            <person name="Holmfeldt K."/>
            <person name="Nilsson E."/>
            <person name="Simone D."/>
            <person name="Lopez-Fernandez M."/>
            <person name="Wu X."/>
            <person name="de Brujin I."/>
            <person name="Lundin D."/>
            <person name="Andersson A."/>
            <person name="Bertilsson S."/>
            <person name="Dopson M."/>
        </authorList>
    </citation>
    <scope>NUCLEOTIDE SEQUENCE</scope>
    <source>
        <strain evidence="1">MM171A01633</strain>
    </source>
</reference>
<sequence>MTIELSNRQLIELAKTHLKRASNFLRMAEVGNKPFRIGKAINIMGKTTYDDFLLLSVILGDYKYEEVSFEMHTHAIRLFLAELKDNPQLLSDQNE</sequence>
<proteinExistence type="predicted"/>
<protein>
    <submittedName>
        <fullName evidence="1">Uncharacterized protein</fullName>
    </submittedName>
</protein>
<accession>A0A6M3LV74</accession>
<dbReference type="AlphaFoldDB" id="A0A6M3LV74"/>